<dbReference type="Proteomes" id="UP000887566">
    <property type="component" value="Unplaced"/>
</dbReference>
<dbReference type="Pfam" id="PF12998">
    <property type="entry name" value="ING"/>
    <property type="match status" value="1"/>
</dbReference>
<evidence type="ECO:0000259" key="2">
    <source>
        <dbReference type="SMART" id="SM01408"/>
    </source>
</evidence>
<feature type="domain" description="Inhibitor of growth protein N-terminal histone-binding" evidence="2">
    <location>
        <begin position="4"/>
        <end position="105"/>
    </location>
</feature>
<reference evidence="4" key="1">
    <citation type="submission" date="2022-11" db="UniProtKB">
        <authorList>
            <consortium name="WormBaseParasite"/>
        </authorList>
    </citation>
    <scope>IDENTIFICATION</scope>
</reference>
<dbReference type="Gene3D" id="6.10.140.1740">
    <property type="match status" value="1"/>
</dbReference>
<feature type="region of interest" description="Disordered" evidence="1">
    <location>
        <begin position="118"/>
        <end position="175"/>
    </location>
</feature>
<dbReference type="CDD" id="cd16859">
    <property type="entry name" value="ING_ING4_5"/>
    <property type="match status" value="1"/>
</dbReference>
<name>A0A914XDN6_9BILA</name>
<dbReference type="InterPro" id="IPR024610">
    <property type="entry name" value="ING_N_histone-binding"/>
</dbReference>
<organism evidence="3 4">
    <name type="scientific">Plectus sambesii</name>
    <dbReference type="NCBI Taxonomy" id="2011161"/>
    <lineage>
        <taxon>Eukaryota</taxon>
        <taxon>Metazoa</taxon>
        <taxon>Ecdysozoa</taxon>
        <taxon>Nematoda</taxon>
        <taxon>Chromadorea</taxon>
        <taxon>Plectida</taxon>
        <taxon>Plectina</taxon>
        <taxon>Plectoidea</taxon>
        <taxon>Plectidae</taxon>
        <taxon>Plectus</taxon>
    </lineage>
</organism>
<dbReference type="SMART" id="SM01408">
    <property type="entry name" value="ING"/>
    <property type="match status" value="1"/>
</dbReference>
<dbReference type="PANTHER" id="PTHR10333">
    <property type="entry name" value="INHIBITOR OF GROWTH PROTEIN"/>
    <property type="match status" value="1"/>
</dbReference>
<accession>A0A914XDN6</accession>
<protein>
    <submittedName>
        <fullName evidence="4">Inhibitor of growth protein N-terminal histone-binding domain-containing protein</fullName>
    </submittedName>
</protein>
<proteinExistence type="predicted"/>
<evidence type="ECO:0000313" key="3">
    <source>
        <dbReference type="Proteomes" id="UP000887566"/>
    </source>
</evidence>
<dbReference type="InterPro" id="IPR028651">
    <property type="entry name" value="ING_fam"/>
</dbReference>
<sequence>MTLYLEQYLDSLQGLPGDLKTNLSLLRDLDGQCQAKLFDIDGKVKRFVKSWRNMTRESRKKKYDNIQREFSEAKDVSDKKISLASSTYEMVDKHIRRLDSDLARFEADIKRRLLGAASDDESVKRGRKTPVGKKDRKRPLSGDGKKRNKKSKIDDADEDQSPTSPIGKMDPASAEHLASLSGTALFQQLAGGSAEVDMPVDPNEPTYCICHQ</sequence>
<dbReference type="AlphaFoldDB" id="A0A914XDN6"/>
<keyword evidence="3" id="KW-1185">Reference proteome</keyword>
<feature type="compositionally biased region" description="Basic residues" evidence="1">
    <location>
        <begin position="125"/>
        <end position="137"/>
    </location>
</feature>
<evidence type="ECO:0000313" key="4">
    <source>
        <dbReference type="WBParaSite" id="PSAMB.scaffold8005size6771.g30833.t1"/>
    </source>
</evidence>
<dbReference type="WBParaSite" id="PSAMB.scaffold8005size6771.g30833.t1">
    <property type="protein sequence ID" value="PSAMB.scaffold8005size6771.g30833.t1"/>
    <property type="gene ID" value="PSAMB.scaffold8005size6771.g30833"/>
</dbReference>
<evidence type="ECO:0000256" key="1">
    <source>
        <dbReference type="SAM" id="MobiDB-lite"/>
    </source>
</evidence>